<comment type="cofactor">
    <cofactor evidence="1">
        <name>Zn(2+)</name>
        <dbReference type="ChEBI" id="CHEBI:29105"/>
    </cofactor>
</comment>
<dbReference type="SUPFAM" id="SSF55031">
    <property type="entry name" value="Bacterial exopeptidase dimerisation domain"/>
    <property type="match status" value="1"/>
</dbReference>
<feature type="domain" description="Peptidase M20 dimerisation" evidence="5">
    <location>
        <begin position="206"/>
        <end position="311"/>
    </location>
</feature>
<evidence type="ECO:0000256" key="2">
    <source>
        <dbReference type="ARBA" id="ARBA00022723"/>
    </source>
</evidence>
<keyword evidence="3" id="KW-0378">Hydrolase</keyword>
<dbReference type="GO" id="GO:0016787">
    <property type="term" value="F:hydrolase activity"/>
    <property type="evidence" value="ECO:0007669"/>
    <property type="project" value="UniProtKB-KW"/>
</dbReference>
<name>A0A2U3KAV3_9BACT</name>
<evidence type="ECO:0000256" key="1">
    <source>
        <dbReference type="ARBA" id="ARBA00001947"/>
    </source>
</evidence>
<dbReference type="GO" id="GO:0046872">
    <property type="term" value="F:metal ion binding"/>
    <property type="evidence" value="ECO:0007669"/>
    <property type="project" value="UniProtKB-KW"/>
</dbReference>
<keyword evidence="2" id="KW-0479">Metal-binding</keyword>
<protein>
    <recommendedName>
        <fullName evidence="5">Peptidase M20 dimerisation domain-containing protein</fullName>
    </recommendedName>
</protein>
<dbReference type="InterPro" id="IPR002933">
    <property type="entry name" value="Peptidase_M20"/>
</dbReference>
<organism evidence="6 7">
    <name type="scientific">Candidatus Sulfotelmatobacter kueseliae</name>
    <dbReference type="NCBI Taxonomy" id="2042962"/>
    <lineage>
        <taxon>Bacteria</taxon>
        <taxon>Pseudomonadati</taxon>
        <taxon>Acidobacteriota</taxon>
        <taxon>Terriglobia</taxon>
        <taxon>Terriglobales</taxon>
        <taxon>Candidatus Korobacteraceae</taxon>
        <taxon>Candidatus Sulfotelmatobacter</taxon>
    </lineage>
</organism>
<dbReference type="Proteomes" id="UP000238701">
    <property type="component" value="Unassembled WGS sequence"/>
</dbReference>
<evidence type="ECO:0000256" key="4">
    <source>
        <dbReference type="ARBA" id="ARBA00022833"/>
    </source>
</evidence>
<dbReference type="SUPFAM" id="SSF53187">
    <property type="entry name" value="Zn-dependent exopeptidases"/>
    <property type="match status" value="1"/>
</dbReference>
<dbReference type="InterPro" id="IPR050072">
    <property type="entry name" value="Peptidase_M20A"/>
</dbReference>
<reference evidence="7" key="1">
    <citation type="submission" date="2018-02" db="EMBL/GenBank/DDBJ databases">
        <authorList>
            <person name="Hausmann B."/>
        </authorList>
    </citation>
    <scope>NUCLEOTIDE SEQUENCE [LARGE SCALE GENOMIC DNA]</scope>
    <source>
        <strain evidence="7">Peat soil MAG SbA1</strain>
    </source>
</reference>
<dbReference type="InterPro" id="IPR036264">
    <property type="entry name" value="Bact_exopeptidase_dim_dom"/>
</dbReference>
<evidence type="ECO:0000256" key="3">
    <source>
        <dbReference type="ARBA" id="ARBA00022801"/>
    </source>
</evidence>
<gene>
    <name evidence="6" type="ORF">SBA1_1650003</name>
</gene>
<dbReference type="EMBL" id="OMOD01000074">
    <property type="protein sequence ID" value="SPF36801.1"/>
    <property type="molecule type" value="Genomic_DNA"/>
</dbReference>
<evidence type="ECO:0000313" key="6">
    <source>
        <dbReference type="EMBL" id="SPF36801.1"/>
    </source>
</evidence>
<dbReference type="InterPro" id="IPR001261">
    <property type="entry name" value="ArgE/DapE_CS"/>
</dbReference>
<dbReference type="PANTHER" id="PTHR43808">
    <property type="entry name" value="ACETYLORNITHINE DEACETYLASE"/>
    <property type="match status" value="1"/>
</dbReference>
<dbReference type="PROSITE" id="PS00758">
    <property type="entry name" value="ARGE_DAPE_CPG2_1"/>
    <property type="match status" value="1"/>
</dbReference>
<dbReference type="AlphaFoldDB" id="A0A2U3KAV3"/>
<accession>A0A2U3KAV3</accession>
<proteinExistence type="predicted"/>
<dbReference type="OrthoDB" id="9792335at2"/>
<dbReference type="Pfam" id="PF07687">
    <property type="entry name" value="M20_dimer"/>
    <property type="match status" value="1"/>
</dbReference>
<sequence>MSKSSSKLDPDLISRIIAEVRADEIVAMASDVINLSSPTGEELHMAEYMQSALRRLGLDVTWQEVEEGRANVVGRWAGSGGGKNLMFNGHMDTSNTGREDFLTGVGYKPSAVVKNGFIYGLGIYNMKGALVCYTHAVKALQRAGVRMKGDVIIAAVAGEIEKTQWGDFKGKEYRGYGFGTHYLVNHGVLPDMCILGEPTDMRVVLEHFGSMWVRISCTGIYVHTAFCEGREEMNSIRRMHELMETILKWISNWEENAAHGGKKALVNLGGIRGGHAWRASRTPEKTDLFLDVRVPPTIPMNEARRNIQQMFFELEKKHPDWGLEFETYVSVPGARISEEHEMIRAIDANHEQIMGKRPDREVVTWCSDASVLSRYGIETVNYGPSSGPRDKEGEKVEIKTLVDITKIYALVAAELCGVQS</sequence>
<dbReference type="Gene3D" id="3.40.630.10">
    <property type="entry name" value="Zn peptidases"/>
    <property type="match status" value="2"/>
</dbReference>
<evidence type="ECO:0000313" key="7">
    <source>
        <dbReference type="Proteomes" id="UP000238701"/>
    </source>
</evidence>
<dbReference type="InterPro" id="IPR011650">
    <property type="entry name" value="Peptidase_M20_dimer"/>
</dbReference>
<evidence type="ECO:0000259" key="5">
    <source>
        <dbReference type="Pfam" id="PF07687"/>
    </source>
</evidence>
<keyword evidence="4" id="KW-0862">Zinc</keyword>
<dbReference type="Pfam" id="PF01546">
    <property type="entry name" value="Peptidase_M20"/>
    <property type="match status" value="1"/>
</dbReference>